<feature type="transmembrane region" description="Helical" evidence="10">
    <location>
        <begin position="336"/>
        <end position="355"/>
    </location>
</feature>
<feature type="transmembrane region" description="Helical" evidence="10">
    <location>
        <begin position="259"/>
        <end position="277"/>
    </location>
</feature>
<feature type="region of interest" description="Disordered" evidence="9">
    <location>
        <begin position="1"/>
        <end position="28"/>
    </location>
</feature>
<feature type="transmembrane region" description="Helical" evidence="10">
    <location>
        <begin position="233"/>
        <end position="253"/>
    </location>
</feature>
<organism evidence="11 12">
    <name type="scientific">Paraconexibacter antarcticus</name>
    <dbReference type="NCBI Taxonomy" id="2949664"/>
    <lineage>
        <taxon>Bacteria</taxon>
        <taxon>Bacillati</taxon>
        <taxon>Actinomycetota</taxon>
        <taxon>Thermoleophilia</taxon>
        <taxon>Solirubrobacterales</taxon>
        <taxon>Paraconexibacteraceae</taxon>
        <taxon>Paraconexibacter</taxon>
    </lineage>
</organism>
<keyword evidence="4" id="KW-0997">Cell inner membrane</keyword>
<dbReference type="Pfam" id="PF02653">
    <property type="entry name" value="BPD_transp_2"/>
    <property type="match status" value="1"/>
</dbReference>
<feature type="transmembrane region" description="Helical" evidence="10">
    <location>
        <begin position="391"/>
        <end position="407"/>
    </location>
</feature>
<proteinExistence type="predicted"/>
<feature type="compositionally biased region" description="Low complexity" evidence="9">
    <location>
        <begin position="1"/>
        <end position="21"/>
    </location>
</feature>
<sequence length="412" mass="42515">MAARGIRTPAPAPAGAAQAPAPSRPARPAPSLRRFLARPEIEGSVTFVAFVLLFAGYGIWLGSSFLNIDDRLLDVHQNVPILLLGLAVMVTLVAGAFDLSVASMATLTTFLSIGLASKDGWPFGLVLVVCLAVGVAGGLINGFLVERLGVNTFIATLGTSGLFVGASKVYSSGTQLSPLPGHELPTWFTDVGSFSQKPPAAVMWVAVALAAVAAFAALERLKPAGRDARSWTVARVGIVAVVLLVLTVAANLPKIVDRCSYLVAVTIIVGAGMWILMRFTTYGRYLRAAGANRGAARLAGVHVQREVMKAFVLGGVLAALAGVLLGASQGSAAPDVAAGFLLPAFAAAFLSTVVFSTGQFTVWGTIIGGIFVVWTSQGLIIGGVAPQWTDVVNGVVLVAAVALSALMKRQKA</sequence>
<accession>A0ABY5DUB1</accession>
<keyword evidence="3" id="KW-1003">Cell membrane</keyword>
<evidence type="ECO:0000256" key="3">
    <source>
        <dbReference type="ARBA" id="ARBA00022475"/>
    </source>
</evidence>
<evidence type="ECO:0000256" key="4">
    <source>
        <dbReference type="ARBA" id="ARBA00022519"/>
    </source>
</evidence>
<feature type="transmembrane region" description="Helical" evidence="10">
    <location>
        <begin position="362"/>
        <end position="385"/>
    </location>
</feature>
<dbReference type="RefSeq" id="WP_254570997.1">
    <property type="nucleotide sequence ID" value="NZ_CP098502.1"/>
</dbReference>
<evidence type="ECO:0000256" key="6">
    <source>
        <dbReference type="ARBA" id="ARBA00022989"/>
    </source>
</evidence>
<feature type="transmembrane region" description="Helical" evidence="10">
    <location>
        <begin position="41"/>
        <end position="61"/>
    </location>
</feature>
<keyword evidence="7 10" id="KW-0472">Membrane</keyword>
<dbReference type="Proteomes" id="UP001056035">
    <property type="component" value="Chromosome"/>
</dbReference>
<dbReference type="PANTHER" id="PTHR32196:SF71">
    <property type="entry name" value="AUTOINDUCER 2 IMPORT SYSTEM PERMEASE PROTEIN LSRD"/>
    <property type="match status" value="1"/>
</dbReference>
<protein>
    <recommendedName>
        <fullName evidence="8">Autoinducer 2 import system permease protein LsrD</fullName>
    </recommendedName>
</protein>
<dbReference type="EMBL" id="CP098502">
    <property type="protein sequence ID" value="UTI64287.1"/>
    <property type="molecule type" value="Genomic_DNA"/>
</dbReference>
<evidence type="ECO:0000256" key="7">
    <source>
        <dbReference type="ARBA" id="ARBA00023136"/>
    </source>
</evidence>
<feature type="transmembrane region" description="Helical" evidence="10">
    <location>
        <begin position="81"/>
        <end position="111"/>
    </location>
</feature>
<evidence type="ECO:0000313" key="11">
    <source>
        <dbReference type="EMBL" id="UTI64287.1"/>
    </source>
</evidence>
<gene>
    <name evidence="11" type="ORF">NBH00_23470</name>
</gene>
<keyword evidence="6 10" id="KW-1133">Transmembrane helix</keyword>
<dbReference type="CDD" id="cd06579">
    <property type="entry name" value="TM_PBP1_transp_AraH_like"/>
    <property type="match status" value="1"/>
</dbReference>
<keyword evidence="12" id="KW-1185">Reference proteome</keyword>
<evidence type="ECO:0000256" key="8">
    <source>
        <dbReference type="ARBA" id="ARBA00039381"/>
    </source>
</evidence>
<name>A0ABY5DUB1_9ACTN</name>
<evidence type="ECO:0000256" key="1">
    <source>
        <dbReference type="ARBA" id="ARBA00004651"/>
    </source>
</evidence>
<feature type="transmembrane region" description="Helical" evidence="10">
    <location>
        <begin position="123"/>
        <end position="144"/>
    </location>
</feature>
<feature type="transmembrane region" description="Helical" evidence="10">
    <location>
        <begin position="201"/>
        <end position="221"/>
    </location>
</feature>
<feature type="transmembrane region" description="Helical" evidence="10">
    <location>
        <begin position="310"/>
        <end position="330"/>
    </location>
</feature>
<reference evidence="11 12" key="1">
    <citation type="submission" date="2022-06" db="EMBL/GenBank/DDBJ databases">
        <title>Paraconexibacter antarcticus.</title>
        <authorList>
            <person name="Kim C.S."/>
        </authorList>
    </citation>
    <scope>NUCLEOTIDE SEQUENCE [LARGE SCALE GENOMIC DNA]</scope>
    <source>
        <strain evidence="11 12">02-257</strain>
    </source>
</reference>
<comment type="subcellular location">
    <subcellularLocation>
        <location evidence="1">Cell membrane</location>
        <topology evidence="1">Multi-pass membrane protein</topology>
    </subcellularLocation>
</comment>
<keyword evidence="2" id="KW-0813">Transport</keyword>
<evidence type="ECO:0000256" key="9">
    <source>
        <dbReference type="SAM" id="MobiDB-lite"/>
    </source>
</evidence>
<evidence type="ECO:0000256" key="10">
    <source>
        <dbReference type="SAM" id="Phobius"/>
    </source>
</evidence>
<evidence type="ECO:0000313" key="12">
    <source>
        <dbReference type="Proteomes" id="UP001056035"/>
    </source>
</evidence>
<evidence type="ECO:0000256" key="5">
    <source>
        <dbReference type="ARBA" id="ARBA00022692"/>
    </source>
</evidence>
<dbReference type="InterPro" id="IPR001851">
    <property type="entry name" value="ABC_transp_permease"/>
</dbReference>
<keyword evidence="5 10" id="KW-0812">Transmembrane</keyword>
<evidence type="ECO:0000256" key="2">
    <source>
        <dbReference type="ARBA" id="ARBA00022448"/>
    </source>
</evidence>
<dbReference type="PANTHER" id="PTHR32196">
    <property type="entry name" value="ABC TRANSPORTER PERMEASE PROTEIN YPHD-RELATED-RELATED"/>
    <property type="match status" value="1"/>
</dbReference>